<evidence type="ECO:0000313" key="15">
    <source>
        <dbReference type="Proteomes" id="UP000694680"/>
    </source>
</evidence>
<accession>A0A8C5GGN6</accession>
<keyword evidence="5" id="KW-0832">Ubl conjugation</keyword>
<dbReference type="PRINTS" id="PR00267">
    <property type="entry name" value="INTFRNREGFCT"/>
</dbReference>
<reference evidence="14" key="2">
    <citation type="submission" date="2025-05" db="UniProtKB">
        <authorList>
            <consortium name="Ensembl"/>
        </authorList>
    </citation>
    <scope>IDENTIFICATION</scope>
</reference>
<evidence type="ECO:0000259" key="13">
    <source>
        <dbReference type="PROSITE" id="PS51507"/>
    </source>
</evidence>
<dbReference type="SMART" id="SM00348">
    <property type="entry name" value="IRF"/>
    <property type="match status" value="1"/>
</dbReference>
<dbReference type="InterPro" id="IPR001346">
    <property type="entry name" value="Interferon_reg_fact_DNA-bd_dom"/>
</dbReference>
<evidence type="ECO:0000256" key="10">
    <source>
        <dbReference type="ARBA" id="ARBA00023242"/>
    </source>
</evidence>
<dbReference type="InterPro" id="IPR019817">
    <property type="entry name" value="Interferon_reg_fac_CS"/>
</dbReference>
<evidence type="ECO:0000256" key="7">
    <source>
        <dbReference type="ARBA" id="ARBA00023125"/>
    </source>
</evidence>
<evidence type="ECO:0000256" key="8">
    <source>
        <dbReference type="ARBA" id="ARBA00023159"/>
    </source>
</evidence>
<keyword evidence="6 11" id="KW-0805">Transcription regulation</keyword>
<evidence type="ECO:0000256" key="5">
    <source>
        <dbReference type="ARBA" id="ARBA00022843"/>
    </source>
</evidence>
<dbReference type="InterPro" id="IPR017431">
    <property type="entry name" value="IRF1/IRF2"/>
</dbReference>
<evidence type="ECO:0000256" key="3">
    <source>
        <dbReference type="ARBA" id="ARBA00022490"/>
    </source>
</evidence>
<dbReference type="PIRSF" id="PIRSF038196">
    <property type="entry name" value="IFN_RF1/2"/>
    <property type="match status" value="1"/>
</dbReference>
<evidence type="ECO:0000256" key="1">
    <source>
        <dbReference type="ARBA" id="ARBA00004123"/>
    </source>
</evidence>
<evidence type="ECO:0000256" key="11">
    <source>
        <dbReference type="PIRNR" id="PIRNR038196"/>
    </source>
</evidence>
<dbReference type="CDD" id="cd00103">
    <property type="entry name" value="IRF"/>
    <property type="match status" value="1"/>
</dbReference>
<dbReference type="PROSITE" id="PS00601">
    <property type="entry name" value="IRF_1"/>
    <property type="match status" value="1"/>
</dbReference>
<dbReference type="AlphaFoldDB" id="A0A8C5GGN6"/>
<feature type="modified residue" description="N6-acetyllysine" evidence="12">
    <location>
        <position position="77"/>
    </location>
</feature>
<keyword evidence="4" id="KW-1017">Isopeptide bond</keyword>
<evidence type="ECO:0000256" key="6">
    <source>
        <dbReference type="ARBA" id="ARBA00023015"/>
    </source>
</evidence>
<dbReference type="GO" id="GO:0002376">
    <property type="term" value="P:immune system process"/>
    <property type="evidence" value="ECO:0007669"/>
    <property type="project" value="TreeGrafter"/>
</dbReference>
<protein>
    <recommendedName>
        <fullName evidence="11">Interferon regulatory factor</fullName>
    </recommendedName>
</protein>
<evidence type="ECO:0000256" key="12">
    <source>
        <dbReference type="PIRSR" id="PIRSR038196-1"/>
    </source>
</evidence>
<dbReference type="Ensembl" id="ENSGWIT00000032686.1">
    <property type="protein sequence ID" value="ENSGWIP00000029968.1"/>
    <property type="gene ID" value="ENSGWIG00000015617.1"/>
</dbReference>
<evidence type="ECO:0000256" key="2">
    <source>
        <dbReference type="ARBA" id="ARBA00004496"/>
    </source>
</evidence>
<dbReference type="PROSITE" id="PS51507">
    <property type="entry name" value="IRF_2"/>
    <property type="match status" value="1"/>
</dbReference>
<dbReference type="GO" id="GO:0000981">
    <property type="term" value="F:DNA-binding transcription factor activity, RNA polymerase II-specific"/>
    <property type="evidence" value="ECO:0007669"/>
    <property type="project" value="TreeGrafter"/>
</dbReference>
<gene>
    <name evidence="14" type="primary">LOC114475605</name>
</gene>
<dbReference type="Gene3D" id="1.10.10.10">
    <property type="entry name" value="Winged helix-like DNA-binding domain superfamily/Winged helix DNA-binding domain"/>
    <property type="match status" value="1"/>
</dbReference>
<evidence type="ECO:0000313" key="14">
    <source>
        <dbReference type="Ensembl" id="ENSGWIP00000029968.1"/>
    </source>
</evidence>
<dbReference type="Proteomes" id="UP000694680">
    <property type="component" value="Chromosome 14"/>
</dbReference>
<sequence>MPVSRMKMRPWLEQMIESNSIKGLNWVDKEKTMFVIPWKHAARHGWELDTDACLFKKWAIHTGKYVEGKTSDPKTWKANFRCAMNSLPDIVEVKDKSVNKGHQAVRVFRMLPQTQKCRDKRSKARETKTRKKVNPEMIYYYYYYYYYSCSCNIYIRLNRIQSLSVKMDEDMEYSDTQSPVTPSLPDGPMFTQENTIDSTVKTEQDFPLVPPSEVPDWSSSVEIEPDNFTNTFFHRFEVSPDHSPGYDYEDIIELCRELEMNSPWIVESSDSRVFLNNEACTSPGSQWSEASSLADELDEPLQYTTLSSDFTHPTDDLSSYCSIFSNL</sequence>
<keyword evidence="7 11" id="KW-0238">DNA-binding</keyword>
<comment type="similarity">
    <text evidence="11">Belongs to the IRF family.</text>
</comment>
<evidence type="ECO:0000256" key="9">
    <source>
        <dbReference type="ARBA" id="ARBA00023163"/>
    </source>
</evidence>
<feature type="domain" description="IRF tryptophan pentad repeat" evidence="13">
    <location>
        <begin position="5"/>
        <end position="112"/>
    </location>
</feature>
<dbReference type="PANTHER" id="PTHR11949">
    <property type="entry name" value="INTERFERON REGULATORY FACTOR"/>
    <property type="match status" value="1"/>
</dbReference>
<dbReference type="InterPro" id="IPR036390">
    <property type="entry name" value="WH_DNA-bd_sf"/>
</dbReference>
<dbReference type="SUPFAM" id="SSF46785">
    <property type="entry name" value="Winged helix' DNA-binding domain"/>
    <property type="match status" value="1"/>
</dbReference>
<keyword evidence="9 11" id="KW-0804">Transcription</keyword>
<evidence type="ECO:0000256" key="4">
    <source>
        <dbReference type="ARBA" id="ARBA00022499"/>
    </source>
</evidence>
<reference evidence="14" key="1">
    <citation type="submission" date="2020-06" db="EMBL/GenBank/DDBJ databases">
        <authorList>
            <consortium name="Wellcome Sanger Institute Data Sharing"/>
        </authorList>
    </citation>
    <scope>NUCLEOTIDE SEQUENCE [LARGE SCALE GENOMIC DNA]</scope>
</reference>
<dbReference type="Ensembl" id="ENSGWIT00000032663.1">
    <property type="protein sequence ID" value="ENSGWIP00000029946.1"/>
    <property type="gene ID" value="ENSGWIG00000015617.1"/>
</dbReference>
<dbReference type="GO" id="GO:0005737">
    <property type="term" value="C:cytoplasm"/>
    <property type="evidence" value="ECO:0007669"/>
    <property type="project" value="UniProtKB-SubCell"/>
</dbReference>
<dbReference type="Pfam" id="PF00605">
    <property type="entry name" value="IRF"/>
    <property type="match status" value="1"/>
</dbReference>
<dbReference type="InterPro" id="IPR036388">
    <property type="entry name" value="WH-like_DNA-bd_sf"/>
</dbReference>
<keyword evidence="8 11" id="KW-0010">Activator</keyword>
<keyword evidence="15" id="KW-1185">Reference proteome</keyword>
<dbReference type="FunFam" id="1.10.10.10:FF:000065">
    <property type="entry name" value="Interferon regulatory factor"/>
    <property type="match status" value="1"/>
</dbReference>
<dbReference type="PANTHER" id="PTHR11949:SF3">
    <property type="entry name" value="INTERFERON REGULATORY FACTOR 1"/>
    <property type="match status" value="1"/>
</dbReference>
<dbReference type="GO" id="GO:0005634">
    <property type="term" value="C:nucleus"/>
    <property type="evidence" value="ECO:0007669"/>
    <property type="project" value="UniProtKB-SubCell"/>
</dbReference>
<name>A0A8C5GGN6_GOUWI</name>
<keyword evidence="10 11" id="KW-0539">Nucleus</keyword>
<organism evidence="14 15">
    <name type="scientific">Gouania willdenowi</name>
    <name type="common">Blunt-snouted clingfish</name>
    <name type="synonym">Lepadogaster willdenowi</name>
    <dbReference type="NCBI Taxonomy" id="441366"/>
    <lineage>
        <taxon>Eukaryota</taxon>
        <taxon>Metazoa</taxon>
        <taxon>Chordata</taxon>
        <taxon>Craniata</taxon>
        <taxon>Vertebrata</taxon>
        <taxon>Euteleostomi</taxon>
        <taxon>Actinopterygii</taxon>
        <taxon>Neopterygii</taxon>
        <taxon>Teleostei</taxon>
        <taxon>Neoteleostei</taxon>
        <taxon>Acanthomorphata</taxon>
        <taxon>Ovalentaria</taxon>
        <taxon>Blenniimorphae</taxon>
        <taxon>Blenniiformes</taxon>
        <taxon>Gobiesocoidei</taxon>
        <taxon>Gobiesocidae</taxon>
        <taxon>Gobiesocinae</taxon>
        <taxon>Gouania</taxon>
    </lineage>
</organism>
<comment type="subcellular location">
    <subcellularLocation>
        <location evidence="2">Cytoplasm</location>
    </subcellularLocation>
    <subcellularLocation>
        <location evidence="1 11">Nucleus</location>
    </subcellularLocation>
</comment>
<feature type="modified residue" description="N6-acetyllysine" evidence="12">
    <location>
        <position position="74"/>
    </location>
</feature>
<dbReference type="GO" id="GO:0000978">
    <property type="term" value="F:RNA polymerase II cis-regulatory region sequence-specific DNA binding"/>
    <property type="evidence" value="ECO:0007669"/>
    <property type="project" value="TreeGrafter"/>
</dbReference>
<keyword evidence="3" id="KW-0963">Cytoplasm</keyword>
<proteinExistence type="inferred from homology"/>